<gene>
    <name evidence="2" type="ORF">IE4771_CH01148</name>
</gene>
<dbReference type="InterPro" id="IPR011041">
    <property type="entry name" value="Quinoprot_gluc/sorb_DH_b-prop"/>
</dbReference>
<evidence type="ECO:0000259" key="1">
    <source>
        <dbReference type="Pfam" id="PF22807"/>
    </source>
</evidence>
<dbReference type="PANTHER" id="PTHR19328:SF53">
    <property type="entry name" value="MEMBRANE PROTEIN"/>
    <property type="match status" value="1"/>
</dbReference>
<dbReference type="HOGENOM" id="CLU_024435_3_0_5"/>
<feature type="domain" description="Pyrroloquinoline quinone-dependent pyranose dehydrogenase beta-propeller" evidence="1">
    <location>
        <begin position="110"/>
        <end position="446"/>
    </location>
</feature>
<proteinExistence type="predicted"/>
<accession>A0A060HXS1</accession>
<dbReference type="AlphaFoldDB" id="A0A060HXS1"/>
<dbReference type="Gene3D" id="2.120.10.30">
    <property type="entry name" value="TolB, C-terminal domain"/>
    <property type="match status" value="1"/>
</dbReference>
<dbReference type="EMBL" id="CP006986">
    <property type="protein sequence ID" value="AIC26299.1"/>
    <property type="molecule type" value="Genomic_DNA"/>
</dbReference>
<evidence type="ECO:0000313" key="3">
    <source>
        <dbReference type="Proteomes" id="UP000027180"/>
    </source>
</evidence>
<dbReference type="InterPro" id="IPR054539">
    <property type="entry name" value="Beta-prop_PDH"/>
</dbReference>
<organism evidence="2 3">
    <name type="scientific">Rhizobium etli bv. mimosae str. IE4771</name>
    <dbReference type="NCBI Taxonomy" id="1432050"/>
    <lineage>
        <taxon>Bacteria</taxon>
        <taxon>Pseudomonadati</taxon>
        <taxon>Pseudomonadota</taxon>
        <taxon>Alphaproteobacteria</taxon>
        <taxon>Hyphomicrobiales</taxon>
        <taxon>Rhizobiaceae</taxon>
        <taxon>Rhizobium/Agrobacterium group</taxon>
        <taxon>Rhizobium</taxon>
    </lineage>
</organism>
<dbReference type="KEGG" id="rei:IE4771_CH01148"/>
<dbReference type="Proteomes" id="UP000027180">
    <property type="component" value="Chromosome"/>
</dbReference>
<dbReference type="PANTHER" id="PTHR19328">
    <property type="entry name" value="HEDGEHOG-INTERACTING PROTEIN"/>
    <property type="match status" value="1"/>
</dbReference>
<protein>
    <submittedName>
        <fullName evidence="2">Glucose/sorbosone dehydrogenase protein</fullName>
    </submittedName>
</protein>
<reference evidence="2 3" key="1">
    <citation type="submission" date="2013-12" db="EMBL/GenBank/DDBJ databases">
        <title>Complete genome sequence of Rhizobium etli bv. mimosae IE4771.</title>
        <authorList>
            <person name="Bustos P."/>
            <person name="Santamaria R.I."/>
            <person name="Lozano L."/>
            <person name="Ormeno-Orrillo E."/>
            <person name="Rogel M.A."/>
            <person name="Romero D."/>
            <person name="Cevallos M.A."/>
            <person name="Martinez-Romero E."/>
            <person name="Gonzalez V."/>
        </authorList>
    </citation>
    <scope>NUCLEOTIDE SEQUENCE [LARGE SCALE GENOMIC DNA]</scope>
    <source>
        <strain evidence="2 3">IE4771</strain>
    </source>
</reference>
<sequence length="451" mass="49501">MVVRLQIGVRGSGVRVSQFAINAGKAGRWSTGIAWVWLSARPDRCRHSTGPEAPEIGRADMTRKAATLLSVALVSASAWAQQEGVLQKVETNVFRPQHQPFSEDVVNRLKVPEGFEVSIFARDLDNTRMMAVAEDGTVYVTRPEQKDVIAVKEGDPKPRKMASDLDGIHGIAIRDGRIFLSTVHAVMAADLNEDGTIGKMEKIIDDLPDGGQHGRRTLAFAPDGALHINVGSSCDACFESSDEKAANLRLDIKDKKRTVFAKGLRNMLGFDWHPETGVMWGVDHGVDHLGDELPGEELNKIEQGSHYGWPFCYGDRQPDWASFTMPEGAPKDDFCKTKTAAPALTFDAHASVINIRFYDAQQFPEDYRNDAFVTLRGSANRADPAGYKVVRVNFDKGEPTGTEDFLTGFLSEDRKTEFGRIAGLAITPDGSLLVSEDTNGVIYRVSYKKGG</sequence>
<name>A0A060HXS1_RHIET</name>
<dbReference type="SUPFAM" id="SSF50952">
    <property type="entry name" value="Soluble quinoprotein glucose dehydrogenase"/>
    <property type="match status" value="1"/>
</dbReference>
<dbReference type="InterPro" id="IPR011042">
    <property type="entry name" value="6-blade_b-propeller_TolB-like"/>
</dbReference>
<dbReference type="Pfam" id="PF22807">
    <property type="entry name" value="TrAA12"/>
    <property type="match status" value="1"/>
</dbReference>
<dbReference type="RefSeq" id="WP_210168904.1">
    <property type="nucleotide sequence ID" value="NZ_CP006986.1"/>
</dbReference>
<evidence type="ECO:0000313" key="2">
    <source>
        <dbReference type="EMBL" id="AIC26299.1"/>
    </source>
</evidence>